<sequence>MNRLNPHLDAALQRVRSAVEQAAERGAEGLGLAALSAGQAKRRDALLSAQFIFRKQQALFSQRFDQSMRRQAEDTSAPSNAGQPKNTQWDELSLMDDDQVNALVAADRIGLAIGHQSEWELREVDGYIGSIPGMSGKEDRHPLRPQNIAQALIDGVYAATDDSDTRQILIDELTRALAHEMKACYADIANLFRSRGLRPQDMRVRAGDNSRGQSLRGGMGSPSGHGPLGTDSRYATQPGALNSLSGQGFPTRPGGLHGGVPGMAPVMGPAGGLGVPHSGHGAFHPGYPVVGTVDPQLMDLLRRLAQAPVPSFGGSIAGGMNGMGSGGMPLGPGLGTPSQWQHWEGDTVGAGLPMMDGTPIVLPPNLIHMHREELRQAATGSLDHMVIDVVAGLFDQILSDPKLPPQMSQQIARLQLPVLRAALGDRSFFSSRRHPVRRLVNRIASLAMAYENFNEDPGKSFLALVRELIQDIVSGDFDRMDLYDAKLNQLEQFIAEQTAQALKSQGDAAGLVERKETELRLQQRYMQQLQQAMANVDMRDFLREFLTKTWSQVLVHASRHPDLDAGLVERLRNMGRDLVLSVQPKTSPQQRQAFLASLPVLMRTLNDGLDLVRWPEAERKKFFAELLPAHADSLKGQALSPLEYNLLAKQLETVFGIAPPKEQDLPAHTPLDLDLSERLTDEEANRLGLVDDQHVDWDGQVDIDLSGEDQRPLMAVDISIDGLPAAEEAPEPTGGVLLLEHLQLGFAYQMNRDNKWIKVRLAHISGGRSFFIFTHGDRHQGTLTMTSRMLRKMCEGGRLRAFESAYLLERATARARKQLAALSASVKAQAPTAKPNV</sequence>
<dbReference type="STRING" id="76731.RD2015_1293"/>
<dbReference type="InterPro" id="IPR012434">
    <property type="entry name" value="DUF1631"/>
</dbReference>
<name>A0A0U3CAI7_9BURK</name>
<evidence type="ECO:0000256" key="1">
    <source>
        <dbReference type="SAM" id="MobiDB-lite"/>
    </source>
</evidence>
<accession>A0A0U3CAI7</accession>
<dbReference type="KEGG" id="rdp:RD2015_1293"/>
<keyword evidence="3" id="KW-1185">Reference proteome</keyword>
<dbReference type="RefSeq" id="WP_058934180.1">
    <property type="nucleotide sequence ID" value="NZ_CP013729.1"/>
</dbReference>
<organism evidence="2 3">
    <name type="scientific">Roseateles depolymerans</name>
    <dbReference type="NCBI Taxonomy" id="76731"/>
    <lineage>
        <taxon>Bacteria</taxon>
        <taxon>Pseudomonadati</taxon>
        <taxon>Pseudomonadota</taxon>
        <taxon>Betaproteobacteria</taxon>
        <taxon>Burkholderiales</taxon>
        <taxon>Sphaerotilaceae</taxon>
        <taxon>Roseateles</taxon>
    </lineage>
</organism>
<feature type="region of interest" description="Disordered" evidence="1">
    <location>
        <begin position="202"/>
        <end position="261"/>
    </location>
</feature>
<gene>
    <name evidence="2" type="ORF">RD2015_1293</name>
</gene>
<feature type="region of interest" description="Disordered" evidence="1">
    <location>
        <begin position="65"/>
        <end position="87"/>
    </location>
</feature>
<evidence type="ECO:0000313" key="3">
    <source>
        <dbReference type="Proteomes" id="UP000060699"/>
    </source>
</evidence>
<reference evidence="2 3" key="1">
    <citation type="submission" date="2015-12" db="EMBL/GenBank/DDBJ databases">
        <title>Complete genome of Roseateles depolymerans KCTC 42856.</title>
        <authorList>
            <person name="Kim K.M."/>
        </authorList>
    </citation>
    <scope>NUCLEOTIDE SEQUENCE [LARGE SCALE GENOMIC DNA]</scope>
    <source>
        <strain evidence="2 3">KCTC 42856</strain>
    </source>
</reference>
<evidence type="ECO:0000313" key="2">
    <source>
        <dbReference type="EMBL" id="ALV05784.1"/>
    </source>
</evidence>
<dbReference type="Pfam" id="PF07793">
    <property type="entry name" value="DUF1631"/>
    <property type="match status" value="2"/>
</dbReference>
<dbReference type="OrthoDB" id="6188167at2"/>
<dbReference type="PATRIC" id="fig|76731.3.peg.1321"/>
<proteinExistence type="predicted"/>
<feature type="compositionally biased region" description="Gly residues" evidence="1">
    <location>
        <begin position="215"/>
        <end position="227"/>
    </location>
</feature>
<dbReference type="Proteomes" id="UP000060699">
    <property type="component" value="Chromosome"/>
</dbReference>
<protein>
    <submittedName>
        <fullName evidence="2">Uncharacterized protein</fullName>
    </submittedName>
</protein>
<feature type="compositionally biased region" description="Polar residues" evidence="1">
    <location>
        <begin position="233"/>
        <end position="248"/>
    </location>
</feature>
<feature type="compositionally biased region" description="Polar residues" evidence="1">
    <location>
        <begin position="74"/>
        <end position="87"/>
    </location>
</feature>
<dbReference type="EMBL" id="CP013729">
    <property type="protein sequence ID" value="ALV05784.1"/>
    <property type="molecule type" value="Genomic_DNA"/>
</dbReference>
<dbReference type="AlphaFoldDB" id="A0A0U3CAI7"/>